<dbReference type="PANTHER" id="PTHR40375:SF2">
    <property type="entry name" value="SPORULATION-SPECIFIC PROTEIN 22"/>
    <property type="match status" value="1"/>
</dbReference>
<organism evidence="1 2">
    <name type="scientific">Vanrija pseudolonga</name>
    <dbReference type="NCBI Taxonomy" id="143232"/>
    <lineage>
        <taxon>Eukaryota</taxon>
        <taxon>Fungi</taxon>
        <taxon>Dikarya</taxon>
        <taxon>Basidiomycota</taxon>
        <taxon>Agaricomycotina</taxon>
        <taxon>Tremellomycetes</taxon>
        <taxon>Trichosporonales</taxon>
        <taxon>Trichosporonaceae</taxon>
        <taxon>Vanrija</taxon>
    </lineage>
</organism>
<dbReference type="GO" id="GO:0090173">
    <property type="term" value="P:regulation of synaptonemal complex assembly"/>
    <property type="evidence" value="ECO:0007669"/>
    <property type="project" value="InterPro"/>
</dbReference>
<proteinExistence type="predicted"/>
<sequence length="868" mass="94826">MAHLLTRPSEALQGFYQVASQVAVPTTPHTSPDDRAQLSASIHTLALAVDGLPRRPNRRRGGGDEDLKHSDWLDEEAHASGIRIWNFAFSADYKMANSPEAAKEDLLVVAQIKYVAFKLIDAATSPGVLGPFLSRLLMLASKAASSLSPIDTDGILGGSNLLTIGQRVFAVGETLRKGASQEAGTWFPLGLEVVERAKTMGPLLGLEELQMALLRSATRVELLRPLDASNLERVGKMLSDLVAVTNTLDPRNVHDVKILQLQMLQQQQAKEEDVRAGENQDALSAIIEAVKLTEETVVDPDLQRFARQELLNKGLEVNAGATHISRIIVGILIGVRKLEKDKQTALRVAKQALDRISTAEVELDGKASAAACQTVRYHTLQGLADLQIIWGFGESSAKASNFLHAAEWYCHERRLTVEDALGCHKALMPWGRDNASKCRRKAALCCINAGDFVAAQAHLDQSPATEASTHYLGFLIAAQQGRELAAVSAISAILNCNDLDSKQLLLMVQVSVEKKMHGALEKSLQALLEALRNPALASNIHTHSITLVSEELAATFVNYMGGGRACGILESDNTSAAEIVNHLYQSGEGAEYVKEIAWLYKTAFNVGVTGAMTWPSALVSELFDYTGMIISLYQAIAPIDCDPDIAVHYATCCFACLQGKMSGYSEMEPGEEKSELADRLMEYLVYVRMAIDNIEAAHANAEPFNTMIHTLVQHEAALLCDQSNWDRLNVMSERVLECAPLDSPADVVNYARWNRSLVLSLLHRGGEENGDKAFNLLTKAKAVVDAPGGADAYPDEEGEWLVSTAWGEGTEHLRYKRYAQGQRWCMLAISLCVSVPSAYQHCETLKGNYLQMLERAGFKPDIKLLGWA</sequence>
<dbReference type="InterPro" id="IPR039057">
    <property type="entry name" value="Spo22/ZIP4"/>
</dbReference>
<dbReference type="EMBL" id="CP086717">
    <property type="protein sequence ID" value="WOO82767.1"/>
    <property type="molecule type" value="Genomic_DNA"/>
</dbReference>
<dbReference type="PANTHER" id="PTHR40375">
    <property type="entry name" value="SPORULATION-SPECIFIC PROTEIN 22"/>
    <property type="match status" value="1"/>
</dbReference>
<gene>
    <name evidence="1" type="ORF">LOC62_04G006253</name>
</gene>
<dbReference type="AlphaFoldDB" id="A0AAF1BJH8"/>
<reference evidence="1" key="1">
    <citation type="submission" date="2023-10" db="EMBL/GenBank/DDBJ databases">
        <authorList>
            <person name="Noh H."/>
        </authorList>
    </citation>
    <scope>NUCLEOTIDE SEQUENCE</scope>
    <source>
        <strain evidence="1">DUCC4014</strain>
    </source>
</reference>
<dbReference type="Proteomes" id="UP000827549">
    <property type="component" value="Chromosome 4"/>
</dbReference>
<accession>A0AAF1BJH8</accession>
<evidence type="ECO:0000313" key="2">
    <source>
        <dbReference type="Proteomes" id="UP000827549"/>
    </source>
</evidence>
<dbReference type="RefSeq" id="XP_062628799.1">
    <property type="nucleotide sequence ID" value="XM_062772815.1"/>
</dbReference>
<evidence type="ECO:0008006" key="3">
    <source>
        <dbReference type="Google" id="ProtNLM"/>
    </source>
</evidence>
<protein>
    <recommendedName>
        <fullName evidence="3">Protein ZIP4 homolog</fullName>
    </recommendedName>
</protein>
<evidence type="ECO:0000313" key="1">
    <source>
        <dbReference type="EMBL" id="WOO82767.1"/>
    </source>
</evidence>
<dbReference type="GeneID" id="87809478"/>
<keyword evidence="2" id="KW-1185">Reference proteome</keyword>
<name>A0AAF1BJH8_9TREE</name>